<dbReference type="EMBL" id="VTWH01000002">
    <property type="protein sequence ID" value="KAA0971094.1"/>
    <property type="molecule type" value="Genomic_DNA"/>
</dbReference>
<dbReference type="SUPFAM" id="SSF55874">
    <property type="entry name" value="ATPase domain of HSP90 chaperone/DNA topoisomerase II/histidine kinase"/>
    <property type="match status" value="1"/>
</dbReference>
<feature type="transmembrane region" description="Helical" evidence="6">
    <location>
        <begin position="88"/>
        <end position="110"/>
    </location>
</feature>
<organism evidence="8 9">
    <name type="scientific">Aureimonas fodinaquatilis</name>
    <dbReference type="NCBI Taxonomy" id="2565783"/>
    <lineage>
        <taxon>Bacteria</taxon>
        <taxon>Pseudomonadati</taxon>
        <taxon>Pseudomonadota</taxon>
        <taxon>Alphaproteobacteria</taxon>
        <taxon>Hyphomicrobiales</taxon>
        <taxon>Aurantimonadaceae</taxon>
        <taxon>Aureimonas</taxon>
    </lineage>
</organism>
<evidence type="ECO:0000256" key="2">
    <source>
        <dbReference type="ARBA" id="ARBA00012438"/>
    </source>
</evidence>
<name>A0A5B0DWG2_9HYPH</name>
<evidence type="ECO:0000313" key="8">
    <source>
        <dbReference type="EMBL" id="KAA0971094.1"/>
    </source>
</evidence>
<feature type="transmembrane region" description="Helical" evidence="6">
    <location>
        <begin position="58"/>
        <end position="82"/>
    </location>
</feature>
<dbReference type="PANTHER" id="PTHR43047">
    <property type="entry name" value="TWO-COMPONENT HISTIDINE PROTEIN KINASE"/>
    <property type="match status" value="1"/>
</dbReference>
<comment type="catalytic activity">
    <reaction evidence="1">
        <text>ATP + protein L-histidine = ADP + protein N-phospho-L-histidine.</text>
        <dbReference type="EC" id="2.7.13.3"/>
    </reaction>
</comment>
<keyword evidence="6" id="KW-0812">Transmembrane</keyword>
<dbReference type="GO" id="GO:0009927">
    <property type="term" value="F:histidine phosphotransfer kinase activity"/>
    <property type="evidence" value="ECO:0007669"/>
    <property type="project" value="TreeGrafter"/>
</dbReference>
<keyword evidence="9" id="KW-1185">Reference proteome</keyword>
<gene>
    <name evidence="8" type="ORF">FPY71_11660</name>
</gene>
<dbReference type="SMART" id="SM00387">
    <property type="entry name" value="HATPase_c"/>
    <property type="match status" value="1"/>
</dbReference>
<dbReference type="AlphaFoldDB" id="A0A5B0DWG2"/>
<keyword evidence="6" id="KW-1133">Transmembrane helix</keyword>
<keyword evidence="3" id="KW-0808">Transferase</keyword>
<sequence length="467" mass="50452">MHLCIGRQDMEQAMTQRQGRKGRSSTSHAAALLNAAFNGLDTFVPAEIDCARERRLRAVLIGVGLTISVVFTLVFLMLVLSGQFTGPVLYIICAASLMLTAVAVLASSTFKLAIWPALKRAANGLSAQESSLLAQSAAEYVLKFDRMGNLVRLPDAATALFSQTLNVGDSLATAIHLRDRVSFLSAFSDLREGRERSSTRLRVMQGDADWILVEMRLIKADSTDRNGAVLGLFDRLPTERAQATSKMPAVANGGLLAAIGEELQSRQHATSAFDLHSLSVAISDLARIEAGLYALQPDTMVLSELVTDVHDSLPDKQRLMIASAADVATTFTGDRRSLHQMLSCVCSNALRQAPQGVVTISIALDEGALTIRVADTGPGIGYEQSAQLPFMLLLAKALCELHYGRMDVSSQIGVGSEVSLCIPADCAERFQTPAFNPLENIVDLIDARKKNQDHPQSRSQKTDRRTA</sequence>
<dbReference type="PROSITE" id="PS50109">
    <property type="entry name" value="HIS_KIN"/>
    <property type="match status" value="1"/>
</dbReference>
<dbReference type="EC" id="2.7.13.3" evidence="2"/>
<dbReference type="InterPro" id="IPR003594">
    <property type="entry name" value="HATPase_dom"/>
</dbReference>
<dbReference type="PANTHER" id="PTHR43047:SF72">
    <property type="entry name" value="OSMOSENSING HISTIDINE PROTEIN KINASE SLN1"/>
    <property type="match status" value="1"/>
</dbReference>
<dbReference type="InterPro" id="IPR005467">
    <property type="entry name" value="His_kinase_dom"/>
</dbReference>
<evidence type="ECO:0000313" key="9">
    <source>
        <dbReference type="Proteomes" id="UP000324738"/>
    </source>
</evidence>
<dbReference type="Pfam" id="PF02518">
    <property type="entry name" value="HATPase_c"/>
    <property type="match status" value="1"/>
</dbReference>
<feature type="domain" description="Histidine kinase" evidence="7">
    <location>
        <begin position="278"/>
        <end position="426"/>
    </location>
</feature>
<accession>A0A5B0DWG2</accession>
<dbReference type="Proteomes" id="UP000324738">
    <property type="component" value="Unassembled WGS sequence"/>
</dbReference>
<dbReference type="GO" id="GO:0005886">
    <property type="term" value="C:plasma membrane"/>
    <property type="evidence" value="ECO:0007669"/>
    <property type="project" value="TreeGrafter"/>
</dbReference>
<dbReference type="OrthoDB" id="9801651at2"/>
<keyword evidence="6" id="KW-0472">Membrane</keyword>
<dbReference type="GO" id="GO:0000155">
    <property type="term" value="F:phosphorelay sensor kinase activity"/>
    <property type="evidence" value="ECO:0007669"/>
    <property type="project" value="TreeGrafter"/>
</dbReference>
<proteinExistence type="predicted"/>
<dbReference type="InterPro" id="IPR036890">
    <property type="entry name" value="HATPase_C_sf"/>
</dbReference>
<evidence type="ECO:0000259" key="7">
    <source>
        <dbReference type="PROSITE" id="PS50109"/>
    </source>
</evidence>
<comment type="caution">
    <text evidence="8">The sequence shown here is derived from an EMBL/GenBank/DDBJ whole genome shotgun (WGS) entry which is preliminary data.</text>
</comment>
<keyword evidence="4" id="KW-0418">Kinase</keyword>
<reference evidence="8 9" key="1">
    <citation type="submission" date="2019-08" db="EMBL/GenBank/DDBJ databases">
        <title>Aureimonas fodiniaquatilis sp. nov., isolated from a coal mine wastewater.</title>
        <authorList>
            <person name="Kim W."/>
        </authorList>
    </citation>
    <scope>NUCLEOTIDE SEQUENCE [LARGE SCALE GENOMIC DNA]</scope>
    <source>
        <strain evidence="8 9">CAU 1482</strain>
    </source>
</reference>
<feature type="region of interest" description="Disordered" evidence="5">
    <location>
        <begin position="448"/>
        <end position="467"/>
    </location>
</feature>
<evidence type="ECO:0000256" key="4">
    <source>
        <dbReference type="ARBA" id="ARBA00022777"/>
    </source>
</evidence>
<evidence type="ECO:0000256" key="3">
    <source>
        <dbReference type="ARBA" id="ARBA00022679"/>
    </source>
</evidence>
<protein>
    <recommendedName>
        <fullName evidence="2">histidine kinase</fullName>
        <ecNumber evidence="2">2.7.13.3</ecNumber>
    </recommendedName>
</protein>
<evidence type="ECO:0000256" key="6">
    <source>
        <dbReference type="SAM" id="Phobius"/>
    </source>
</evidence>
<evidence type="ECO:0000256" key="1">
    <source>
        <dbReference type="ARBA" id="ARBA00000085"/>
    </source>
</evidence>
<evidence type="ECO:0000256" key="5">
    <source>
        <dbReference type="SAM" id="MobiDB-lite"/>
    </source>
</evidence>
<dbReference type="Gene3D" id="3.30.565.10">
    <property type="entry name" value="Histidine kinase-like ATPase, C-terminal domain"/>
    <property type="match status" value="1"/>
</dbReference>